<feature type="domain" description="Integrase catalytic" evidence="1">
    <location>
        <begin position="1"/>
        <end position="89"/>
    </location>
</feature>
<name>A0AAV1TC03_9STRA</name>
<dbReference type="InterPro" id="IPR039537">
    <property type="entry name" value="Retrotran_Ty1/copia-like"/>
</dbReference>
<dbReference type="InterPro" id="IPR012337">
    <property type="entry name" value="RNaseH-like_sf"/>
</dbReference>
<dbReference type="GO" id="GO:0015074">
    <property type="term" value="P:DNA integration"/>
    <property type="evidence" value="ECO:0007669"/>
    <property type="project" value="InterPro"/>
</dbReference>
<dbReference type="EMBL" id="CAKLBY020000035">
    <property type="protein sequence ID" value="CAK7908395.1"/>
    <property type="molecule type" value="Genomic_DNA"/>
</dbReference>
<dbReference type="AlphaFoldDB" id="A0AAV1TC03"/>
<dbReference type="Proteomes" id="UP001162060">
    <property type="component" value="Unassembled WGS sequence"/>
</dbReference>
<accession>A0AAV1TC03</accession>
<proteinExistence type="predicted"/>
<dbReference type="InterPro" id="IPR001584">
    <property type="entry name" value="Integrase_cat-core"/>
</dbReference>
<reference evidence="2" key="1">
    <citation type="submission" date="2024-01" db="EMBL/GenBank/DDBJ databases">
        <authorList>
            <person name="Webb A."/>
        </authorList>
    </citation>
    <scope>NUCLEOTIDE SEQUENCE</scope>
    <source>
        <strain evidence="2">Pm1</strain>
    </source>
</reference>
<dbReference type="SUPFAM" id="SSF53098">
    <property type="entry name" value="Ribonuclease H-like"/>
    <property type="match status" value="1"/>
</dbReference>
<sequence length="89" mass="10556">MAFTLRKKSGATKSFHRYYHDIKLECGFDVKVLRSENGTEYRNDDMTRLCRQKMIKQEFTVPYDPEQDGMAERLNRILDQDDALYAERG</sequence>
<dbReference type="GO" id="GO:0003676">
    <property type="term" value="F:nucleic acid binding"/>
    <property type="evidence" value="ECO:0007669"/>
    <property type="project" value="InterPro"/>
</dbReference>
<organism evidence="2 3">
    <name type="scientific">Peronospora matthiolae</name>
    <dbReference type="NCBI Taxonomy" id="2874970"/>
    <lineage>
        <taxon>Eukaryota</taxon>
        <taxon>Sar</taxon>
        <taxon>Stramenopiles</taxon>
        <taxon>Oomycota</taxon>
        <taxon>Peronosporomycetes</taxon>
        <taxon>Peronosporales</taxon>
        <taxon>Peronosporaceae</taxon>
        <taxon>Peronospora</taxon>
    </lineage>
</organism>
<dbReference type="PROSITE" id="PS50994">
    <property type="entry name" value="INTEGRASE"/>
    <property type="match status" value="1"/>
</dbReference>
<gene>
    <name evidence="2" type="ORF">PM001_LOCUS3719</name>
</gene>
<protein>
    <recommendedName>
        <fullName evidence="1">Integrase catalytic domain-containing protein</fullName>
    </recommendedName>
</protein>
<evidence type="ECO:0000313" key="2">
    <source>
        <dbReference type="EMBL" id="CAK7908395.1"/>
    </source>
</evidence>
<comment type="caution">
    <text evidence="2">The sequence shown here is derived from an EMBL/GenBank/DDBJ whole genome shotgun (WGS) entry which is preliminary data.</text>
</comment>
<dbReference type="InterPro" id="IPR036397">
    <property type="entry name" value="RNaseH_sf"/>
</dbReference>
<dbReference type="PANTHER" id="PTHR42648:SF28">
    <property type="entry name" value="TRANSPOSON-ENCODED PROTEIN WITH RIBONUCLEASE H-LIKE AND RETROVIRUS ZINC FINGER-LIKE DOMAINS"/>
    <property type="match status" value="1"/>
</dbReference>
<evidence type="ECO:0000313" key="3">
    <source>
        <dbReference type="Proteomes" id="UP001162060"/>
    </source>
</evidence>
<dbReference type="PANTHER" id="PTHR42648">
    <property type="entry name" value="TRANSPOSASE, PUTATIVE-RELATED"/>
    <property type="match status" value="1"/>
</dbReference>
<evidence type="ECO:0000259" key="1">
    <source>
        <dbReference type="PROSITE" id="PS50994"/>
    </source>
</evidence>
<dbReference type="Gene3D" id="3.30.420.10">
    <property type="entry name" value="Ribonuclease H-like superfamily/Ribonuclease H"/>
    <property type="match status" value="1"/>
</dbReference>